<keyword evidence="1" id="KW-0699">rRNA-binding</keyword>
<proteinExistence type="inferred from homology"/>
<keyword evidence="4" id="KW-0687">Ribonucleoprotein</keyword>
<dbReference type="Gene3D" id="2.40.240.10">
    <property type="entry name" value="Ribosomal Protein L25, Chain P"/>
    <property type="match status" value="1"/>
</dbReference>
<gene>
    <name evidence="8" type="ORF">METZ01_LOCUS35404</name>
</gene>
<keyword evidence="2" id="KW-0694">RNA-binding</keyword>
<accession>A0A381QTU7</accession>
<sequence>MSVLTGKIREANGKSAARKLRTDECIPAVVYGLNDNLSLSINPKELSKLIEAKGRNVLIELKVDGDSAKNRNVVLKEFQTHPLKPGWVHIDFLEIDISKKIKVKVPILLVGVSPGEKQGGHVNHIIRALEIESLPNDIPEKFEVDMSGVELNQMIRVSDLNLGESVQILNDPNDIVVNVHLEKVKEEEPEVEEGEEGEEGAEGVEGAEEDQAPAESKDDSGKKEDG</sequence>
<dbReference type="InterPro" id="IPR011035">
    <property type="entry name" value="Ribosomal_bL25/Gln-tRNA_synth"/>
</dbReference>
<dbReference type="InterPro" id="IPR020056">
    <property type="entry name" value="Rbsml_bL25/Gln-tRNA_synth_N"/>
</dbReference>
<dbReference type="PANTHER" id="PTHR33284">
    <property type="entry name" value="RIBOSOMAL PROTEIN L25/GLN-TRNA SYNTHETASE, ANTI-CODON-BINDING DOMAIN-CONTAINING PROTEIN"/>
    <property type="match status" value="1"/>
</dbReference>
<dbReference type="GO" id="GO:0008097">
    <property type="term" value="F:5S rRNA binding"/>
    <property type="evidence" value="ECO:0007669"/>
    <property type="project" value="InterPro"/>
</dbReference>
<organism evidence="8">
    <name type="scientific">marine metagenome</name>
    <dbReference type="NCBI Taxonomy" id="408172"/>
    <lineage>
        <taxon>unclassified sequences</taxon>
        <taxon>metagenomes</taxon>
        <taxon>ecological metagenomes</taxon>
    </lineage>
</organism>
<dbReference type="NCBIfam" id="TIGR00731">
    <property type="entry name" value="bL25_bact_ctc"/>
    <property type="match status" value="1"/>
</dbReference>
<dbReference type="Pfam" id="PF01386">
    <property type="entry name" value="Ribosomal_L25p"/>
    <property type="match status" value="1"/>
</dbReference>
<dbReference type="GO" id="GO:0003735">
    <property type="term" value="F:structural constituent of ribosome"/>
    <property type="evidence" value="ECO:0007669"/>
    <property type="project" value="InterPro"/>
</dbReference>
<dbReference type="InterPro" id="IPR001021">
    <property type="entry name" value="Ribosomal_bL25_long"/>
</dbReference>
<dbReference type="InterPro" id="IPR020930">
    <property type="entry name" value="Ribosomal_uL5_bac-type"/>
</dbReference>
<dbReference type="EMBL" id="UINC01001512">
    <property type="protein sequence ID" value="SUZ82550.1"/>
    <property type="molecule type" value="Genomic_DNA"/>
</dbReference>
<feature type="compositionally biased region" description="Basic and acidic residues" evidence="5">
    <location>
        <begin position="215"/>
        <end position="226"/>
    </location>
</feature>
<dbReference type="Gene3D" id="2.170.120.20">
    <property type="entry name" value="Ribosomal protein L25, beta domain"/>
    <property type="match status" value="1"/>
</dbReference>
<dbReference type="GO" id="GO:0006412">
    <property type="term" value="P:translation"/>
    <property type="evidence" value="ECO:0007669"/>
    <property type="project" value="InterPro"/>
</dbReference>
<dbReference type="CDD" id="cd00495">
    <property type="entry name" value="Ribosomal_L25_TL5_CTC"/>
    <property type="match status" value="1"/>
</dbReference>
<dbReference type="InterPro" id="IPR037121">
    <property type="entry name" value="Ribosomal_bL25_C"/>
</dbReference>
<reference evidence="8" key="1">
    <citation type="submission" date="2018-05" db="EMBL/GenBank/DDBJ databases">
        <authorList>
            <person name="Lanie J.A."/>
            <person name="Ng W.-L."/>
            <person name="Kazmierczak K.M."/>
            <person name="Andrzejewski T.M."/>
            <person name="Davidsen T.M."/>
            <person name="Wayne K.J."/>
            <person name="Tettelin H."/>
            <person name="Glass J.I."/>
            <person name="Rusch D."/>
            <person name="Podicherti R."/>
            <person name="Tsui H.-C.T."/>
            <person name="Winkler M.E."/>
        </authorList>
    </citation>
    <scope>NUCLEOTIDE SEQUENCE</scope>
</reference>
<dbReference type="GO" id="GO:0022625">
    <property type="term" value="C:cytosolic large ribosomal subunit"/>
    <property type="evidence" value="ECO:0007669"/>
    <property type="project" value="TreeGrafter"/>
</dbReference>
<evidence type="ECO:0000259" key="7">
    <source>
        <dbReference type="Pfam" id="PF14693"/>
    </source>
</evidence>
<dbReference type="Pfam" id="PF14693">
    <property type="entry name" value="Ribosomal_TL5_C"/>
    <property type="match status" value="1"/>
</dbReference>
<evidence type="ECO:0000256" key="4">
    <source>
        <dbReference type="ARBA" id="ARBA00023274"/>
    </source>
</evidence>
<dbReference type="SUPFAM" id="SSF50715">
    <property type="entry name" value="Ribosomal protein L25-like"/>
    <property type="match status" value="1"/>
</dbReference>
<dbReference type="InterPro" id="IPR029751">
    <property type="entry name" value="Ribosomal_L25_dom"/>
</dbReference>
<dbReference type="HAMAP" id="MF_01334">
    <property type="entry name" value="Ribosomal_bL25_CTC"/>
    <property type="match status" value="1"/>
</dbReference>
<evidence type="ECO:0000313" key="8">
    <source>
        <dbReference type="EMBL" id="SUZ82550.1"/>
    </source>
</evidence>
<protein>
    <submittedName>
        <fullName evidence="8">Uncharacterized protein</fullName>
    </submittedName>
</protein>
<dbReference type="InterPro" id="IPR020057">
    <property type="entry name" value="Ribosomal_bL25_b-dom"/>
</dbReference>
<feature type="domain" description="Large ribosomal subunit protein bL25 beta" evidence="7">
    <location>
        <begin position="100"/>
        <end position="180"/>
    </location>
</feature>
<feature type="region of interest" description="Disordered" evidence="5">
    <location>
        <begin position="182"/>
        <end position="226"/>
    </location>
</feature>
<evidence type="ECO:0000256" key="5">
    <source>
        <dbReference type="SAM" id="MobiDB-lite"/>
    </source>
</evidence>
<keyword evidence="3" id="KW-0689">Ribosomal protein</keyword>
<evidence type="ECO:0000256" key="2">
    <source>
        <dbReference type="ARBA" id="ARBA00022884"/>
    </source>
</evidence>
<dbReference type="AlphaFoldDB" id="A0A381QTU7"/>
<name>A0A381QTU7_9ZZZZ</name>
<evidence type="ECO:0000256" key="1">
    <source>
        <dbReference type="ARBA" id="ARBA00022730"/>
    </source>
</evidence>
<feature type="compositionally biased region" description="Acidic residues" evidence="5">
    <location>
        <begin position="187"/>
        <end position="212"/>
    </location>
</feature>
<evidence type="ECO:0000259" key="6">
    <source>
        <dbReference type="Pfam" id="PF01386"/>
    </source>
</evidence>
<evidence type="ECO:0000256" key="3">
    <source>
        <dbReference type="ARBA" id="ARBA00022980"/>
    </source>
</evidence>
<feature type="domain" description="Large ribosomal subunit protein bL25 L25" evidence="6">
    <location>
        <begin position="4"/>
        <end position="92"/>
    </location>
</feature>
<dbReference type="PANTHER" id="PTHR33284:SF1">
    <property type="entry name" value="RIBOSOMAL PROTEIN L25_GLN-TRNA SYNTHETASE, ANTI-CODON-BINDING DOMAIN-CONTAINING PROTEIN"/>
    <property type="match status" value="1"/>
</dbReference>